<feature type="domain" description="HTH cro/C1-type" evidence="5">
    <location>
        <begin position="15"/>
        <end position="69"/>
    </location>
</feature>
<keyword evidence="2" id="KW-0805">Transcription regulation</keyword>
<dbReference type="SUPFAM" id="SSF47413">
    <property type="entry name" value="lambda repressor-like DNA-binding domains"/>
    <property type="match status" value="1"/>
</dbReference>
<dbReference type="InterPro" id="IPR050807">
    <property type="entry name" value="TransReg_Diox_bact_type"/>
</dbReference>
<dbReference type="InterPro" id="IPR001387">
    <property type="entry name" value="Cro/C1-type_HTH"/>
</dbReference>
<dbReference type="PIRSF" id="PIRSF019251">
    <property type="entry name" value="Rv0465c"/>
    <property type="match status" value="1"/>
</dbReference>
<keyword evidence="3" id="KW-0238">DNA-binding</keyword>
<dbReference type="Gene3D" id="1.10.260.40">
    <property type="entry name" value="lambda repressor-like DNA-binding domains"/>
    <property type="match status" value="1"/>
</dbReference>
<evidence type="ECO:0000313" key="6">
    <source>
        <dbReference type="EMBL" id="NML92666.1"/>
    </source>
</evidence>
<comment type="similarity">
    <text evidence="1">Belongs to the short-chain fatty acyl-CoA assimilation regulator (ScfR) family.</text>
</comment>
<keyword evidence="7" id="KW-1185">Reference proteome</keyword>
<dbReference type="InterPro" id="IPR018653">
    <property type="entry name" value="ScfR_C"/>
</dbReference>
<evidence type="ECO:0000259" key="5">
    <source>
        <dbReference type="PROSITE" id="PS50943"/>
    </source>
</evidence>
<evidence type="ECO:0000256" key="2">
    <source>
        <dbReference type="ARBA" id="ARBA00023015"/>
    </source>
</evidence>
<dbReference type="InterPro" id="IPR010982">
    <property type="entry name" value="Lambda_DNA-bd_dom_sf"/>
</dbReference>
<dbReference type="EMBL" id="JABBGM010000001">
    <property type="protein sequence ID" value="NML92666.1"/>
    <property type="molecule type" value="Genomic_DNA"/>
</dbReference>
<dbReference type="Proteomes" id="UP000583556">
    <property type="component" value="Unassembled WGS sequence"/>
</dbReference>
<evidence type="ECO:0000256" key="3">
    <source>
        <dbReference type="ARBA" id="ARBA00023125"/>
    </source>
</evidence>
<dbReference type="PANTHER" id="PTHR46797">
    <property type="entry name" value="HTH-TYPE TRANSCRIPTIONAL REGULATOR"/>
    <property type="match status" value="1"/>
</dbReference>
<dbReference type="Pfam" id="PF06114">
    <property type="entry name" value="Peptidase_M78"/>
    <property type="match status" value="1"/>
</dbReference>
<dbReference type="PROSITE" id="PS50943">
    <property type="entry name" value="HTH_CROC1"/>
    <property type="match status" value="1"/>
</dbReference>
<gene>
    <name evidence="6" type="ORF">HHL27_03135</name>
</gene>
<dbReference type="Pfam" id="PF01381">
    <property type="entry name" value="HTH_3"/>
    <property type="match status" value="1"/>
</dbReference>
<organism evidence="6 7">
    <name type="scientific">Novosphingobium olei</name>
    <dbReference type="NCBI Taxonomy" id="2728851"/>
    <lineage>
        <taxon>Bacteria</taxon>
        <taxon>Pseudomonadati</taxon>
        <taxon>Pseudomonadota</taxon>
        <taxon>Alphaproteobacteria</taxon>
        <taxon>Sphingomonadales</taxon>
        <taxon>Sphingomonadaceae</taxon>
        <taxon>Novosphingobium</taxon>
    </lineage>
</organism>
<proteinExistence type="inferred from homology"/>
<dbReference type="PANTHER" id="PTHR46797:SF23">
    <property type="entry name" value="HTH-TYPE TRANSCRIPTIONAL REGULATOR SUTR"/>
    <property type="match status" value="1"/>
</dbReference>
<dbReference type="GO" id="GO:0003677">
    <property type="term" value="F:DNA binding"/>
    <property type="evidence" value="ECO:0007669"/>
    <property type="project" value="UniProtKB-KW"/>
</dbReference>
<evidence type="ECO:0000256" key="4">
    <source>
        <dbReference type="ARBA" id="ARBA00023163"/>
    </source>
</evidence>
<comment type="caution">
    <text evidence="6">The sequence shown here is derived from an EMBL/GenBank/DDBJ whole genome shotgun (WGS) entry which is preliminary data.</text>
</comment>
<dbReference type="GO" id="GO:0005829">
    <property type="term" value="C:cytosol"/>
    <property type="evidence" value="ECO:0007669"/>
    <property type="project" value="TreeGrafter"/>
</dbReference>
<protein>
    <submittedName>
        <fullName evidence="6">DUF2083 domain-containing protein</fullName>
    </submittedName>
</protein>
<dbReference type="SMART" id="SM00530">
    <property type="entry name" value="HTH_XRE"/>
    <property type="match status" value="1"/>
</dbReference>
<dbReference type="InterPro" id="IPR010359">
    <property type="entry name" value="IrrE_HExxH"/>
</dbReference>
<evidence type="ECO:0000256" key="1">
    <source>
        <dbReference type="ARBA" id="ARBA00007227"/>
    </source>
</evidence>
<name>A0A7Y0BLI3_9SPHN</name>
<accession>A0A7Y0BLI3</accession>
<dbReference type="Pfam" id="PF09856">
    <property type="entry name" value="ScfRs"/>
    <property type="match status" value="1"/>
</dbReference>
<reference evidence="6 7" key="1">
    <citation type="submission" date="2020-04" db="EMBL/GenBank/DDBJ databases">
        <title>Novosphingobium sp. TW-4 isolated from soil.</title>
        <authorList>
            <person name="Dahal R.H."/>
            <person name="Chaudhary D.K."/>
        </authorList>
    </citation>
    <scope>NUCLEOTIDE SEQUENCE [LARGE SCALE GENOMIC DNA]</scope>
    <source>
        <strain evidence="6 7">TW-4</strain>
    </source>
</reference>
<dbReference type="InterPro" id="IPR026281">
    <property type="entry name" value="HTH_RamB"/>
</dbReference>
<dbReference type="GO" id="GO:0003700">
    <property type="term" value="F:DNA-binding transcription factor activity"/>
    <property type="evidence" value="ECO:0007669"/>
    <property type="project" value="TreeGrafter"/>
</dbReference>
<sequence>MGPAASRPLYLGPRIKRLRRELGLTQAAMADELGISASYIALLERNQRPLTADLLLRLARAYKLDMADLAADERDDYARRLADVLRDPIFAEIDLPALEVADVATSFPGVTEAMLRLHGAYVREQQALAGLRADGGATRGLDPVAEARRFVADRRNYFPTLDSRAEQLAGEIDKAGSIREALRQQGLRVRLLPSDVMMGSIRRYDRHNEQLLLDDTLTPTQRTWQMAMHMAYTALRPEISALLRGESFASPTAATLVRRALAAYGAAALVMPYDKFARAVDARAYDIEALAGQFGTSFEQVAHRLTTLGRPGQERVPFFFIRVDEAGNVSKRLDGAGFPFAAHGGGCPLWNLHSAFRRPDEVLTQWLELPDGQRFFSIARTVSSGGGAHGRPRTLRAIALACAAEHAGKLVYAAGQNAGGQEARPTPIGVTCRLCNRADCAARAEPPLGREILPDDYRRGAEPFAFAES</sequence>
<keyword evidence="4" id="KW-0804">Transcription</keyword>
<dbReference type="CDD" id="cd00093">
    <property type="entry name" value="HTH_XRE"/>
    <property type="match status" value="1"/>
</dbReference>
<dbReference type="AlphaFoldDB" id="A0A7Y0BLI3"/>
<evidence type="ECO:0000313" key="7">
    <source>
        <dbReference type="Proteomes" id="UP000583556"/>
    </source>
</evidence>